<dbReference type="Gene3D" id="1.10.3460.10">
    <property type="entry name" value="Chlorophyll a/b binding protein domain"/>
    <property type="match status" value="1"/>
</dbReference>
<comment type="caution">
    <text evidence="6">The sequence shown here is derived from an EMBL/GenBank/DDBJ whole genome shotgun (WGS) entry which is preliminary data.</text>
</comment>
<organism evidence="6 7">
    <name type="scientific">Prorocentrum cordatum</name>
    <dbReference type="NCBI Taxonomy" id="2364126"/>
    <lineage>
        <taxon>Eukaryota</taxon>
        <taxon>Sar</taxon>
        <taxon>Alveolata</taxon>
        <taxon>Dinophyceae</taxon>
        <taxon>Prorocentrales</taxon>
        <taxon>Prorocentraceae</taxon>
        <taxon>Prorocentrum</taxon>
    </lineage>
</organism>
<evidence type="ECO:0000256" key="4">
    <source>
        <dbReference type="ARBA" id="ARBA00022640"/>
    </source>
</evidence>
<keyword evidence="3" id="KW-0602">Photosynthesis</keyword>
<dbReference type="Proteomes" id="UP001189429">
    <property type="component" value="Unassembled WGS sequence"/>
</dbReference>
<evidence type="ECO:0000256" key="1">
    <source>
        <dbReference type="ARBA" id="ARBA00004229"/>
    </source>
</evidence>
<keyword evidence="2" id="KW-0150">Chloroplast</keyword>
<evidence type="ECO:0000256" key="3">
    <source>
        <dbReference type="ARBA" id="ARBA00022531"/>
    </source>
</evidence>
<evidence type="ECO:0000256" key="2">
    <source>
        <dbReference type="ARBA" id="ARBA00022528"/>
    </source>
</evidence>
<dbReference type="InterPro" id="IPR001344">
    <property type="entry name" value="Chloro_AB-bd_pln"/>
</dbReference>
<evidence type="ECO:0000256" key="5">
    <source>
        <dbReference type="SAM" id="MobiDB-lite"/>
    </source>
</evidence>
<dbReference type="EMBL" id="CAUYUJ010021278">
    <property type="protein sequence ID" value="CAK0903686.1"/>
    <property type="molecule type" value="Genomic_DNA"/>
</dbReference>
<feature type="compositionally biased region" description="Low complexity" evidence="5">
    <location>
        <begin position="76"/>
        <end position="92"/>
    </location>
</feature>
<comment type="subcellular location">
    <subcellularLocation>
        <location evidence="1">Plastid</location>
        <location evidence="1">Chloroplast</location>
    </subcellularLocation>
</comment>
<dbReference type="InterPro" id="IPR022796">
    <property type="entry name" value="Chloroa_b-bind"/>
</dbReference>
<proteinExistence type="predicted"/>
<sequence length="289" mass="30486">EIWTREAVRWTPPSWPLPISPLDLPWPSWLKPFWLTCVRGDLPGSALLCQARCHEMALTFVGASSPASARLQESQRAPTSAPPALRAPAAHHGAGGGSLGAALPVGAVAALATASRRPARVARRAAEAPPPFDPSTQLGAMAPAGFFDPAGFSKVGDEEGFRSLRTAELKHGRVAMMAALGFVAQQYVKFPGFESVPEGVGAVTTAPGTYGFAALFLFAGAMELAVWTQDPKKEAGNFGDPLGLSNIFGYDEDMRNKELNNGRFAMFAAVGILSAELLTGKVGMNQLLI</sequence>
<accession>A0ABN9XUF6</accession>
<dbReference type="PANTHER" id="PTHR21649">
    <property type="entry name" value="CHLOROPHYLL A/B BINDING PROTEIN"/>
    <property type="match status" value="1"/>
</dbReference>
<gene>
    <name evidence="6" type="ORF">PCOR1329_LOCUS79928</name>
</gene>
<name>A0ABN9XUF6_9DINO</name>
<keyword evidence="4" id="KW-0934">Plastid</keyword>
<feature type="non-terminal residue" evidence="6">
    <location>
        <position position="1"/>
    </location>
</feature>
<evidence type="ECO:0000313" key="7">
    <source>
        <dbReference type="Proteomes" id="UP001189429"/>
    </source>
</evidence>
<evidence type="ECO:0000313" key="6">
    <source>
        <dbReference type="EMBL" id="CAK0903686.1"/>
    </source>
</evidence>
<keyword evidence="7" id="KW-1185">Reference proteome</keyword>
<dbReference type="SUPFAM" id="SSF103511">
    <property type="entry name" value="Chlorophyll a-b binding protein"/>
    <property type="match status" value="1"/>
</dbReference>
<reference evidence="6" key="1">
    <citation type="submission" date="2023-10" db="EMBL/GenBank/DDBJ databases">
        <authorList>
            <person name="Chen Y."/>
            <person name="Shah S."/>
            <person name="Dougan E. K."/>
            <person name="Thang M."/>
            <person name="Chan C."/>
        </authorList>
    </citation>
    <scope>NUCLEOTIDE SEQUENCE [LARGE SCALE GENOMIC DNA]</scope>
</reference>
<dbReference type="Pfam" id="PF00504">
    <property type="entry name" value="Chloroa_b-bind"/>
    <property type="match status" value="1"/>
</dbReference>
<protein>
    <submittedName>
        <fullName evidence="6">Uncharacterized protein</fullName>
    </submittedName>
</protein>
<feature type="region of interest" description="Disordered" evidence="5">
    <location>
        <begin position="69"/>
        <end position="93"/>
    </location>
</feature>